<dbReference type="GO" id="GO:0005524">
    <property type="term" value="F:ATP binding"/>
    <property type="evidence" value="ECO:0007669"/>
    <property type="project" value="UniProtKB-KW"/>
</dbReference>
<feature type="compositionally biased region" description="Acidic residues" evidence="10">
    <location>
        <begin position="287"/>
        <end position="296"/>
    </location>
</feature>
<keyword evidence="11" id="KW-1133">Transmembrane helix</keyword>
<feature type="transmembrane region" description="Helical" evidence="11">
    <location>
        <begin position="84"/>
        <end position="100"/>
    </location>
</feature>
<feature type="compositionally biased region" description="Pro residues" evidence="10">
    <location>
        <begin position="439"/>
        <end position="448"/>
    </location>
</feature>
<proteinExistence type="predicted"/>
<accession>A0A1I2EWR4</accession>
<evidence type="ECO:0000256" key="4">
    <source>
        <dbReference type="ARBA" id="ARBA00022679"/>
    </source>
</evidence>
<dbReference type="STRING" id="380248.SAMN05216251_10735"/>
<keyword evidence="7" id="KW-0067">ATP-binding</keyword>
<keyword evidence="3" id="KW-0597">Phosphoprotein</keyword>
<evidence type="ECO:0000313" key="15">
    <source>
        <dbReference type="EMBL" id="SFE97552.1"/>
    </source>
</evidence>
<dbReference type="Gene3D" id="3.30.565.10">
    <property type="entry name" value="Histidine kinase-like ATPase, C-terminal domain"/>
    <property type="match status" value="1"/>
</dbReference>
<evidence type="ECO:0000256" key="1">
    <source>
        <dbReference type="ARBA" id="ARBA00000085"/>
    </source>
</evidence>
<evidence type="ECO:0000259" key="14">
    <source>
        <dbReference type="Pfam" id="PF23539"/>
    </source>
</evidence>
<dbReference type="InterPro" id="IPR003594">
    <property type="entry name" value="HATPase_dom"/>
</dbReference>
<dbReference type="EMBL" id="FONG01000007">
    <property type="protein sequence ID" value="SFE97552.1"/>
    <property type="molecule type" value="Genomic_DNA"/>
</dbReference>
<keyword evidence="11" id="KW-0472">Membrane</keyword>
<dbReference type="InterPro" id="IPR011712">
    <property type="entry name" value="Sig_transdc_His_kin_sub3_dim/P"/>
</dbReference>
<feature type="region of interest" description="Disordered" evidence="10">
    <location>
        <begin position="287"/>
        <end position="313"/>
    </location>
</feature>
<feature type="region of interest" description="Disordered" evidence="10">
    <location>
        <begin position="439"/>
        <end position="460"/>
    </location>
</feature>
<evidence type="ECO:0000256" key="3">
    <source>
        <dbReference type="ARBA" id="ARBA00022553"/>
    </source>
</evidence>
<evidence type="ECO:0000259" key="12">
    <source>
        <dbReference type="Pfam" id="PF02518"/>
    </source>
</evidence>
<dbReference type="PANTHER" id="PTHR24421:SF10">
    <property type="entry name" value="NITRATE_NITRITE SENSOR PROTEIN NARQ"/>
    <property type="match status" value="1"/>
</dbReference>
<dbReference type="Pfam" id="PF23539">
    <property type="entry name" value="DUF7134"/>
    <property type="match status" value="1"/>
</dbReference>
<evidence type="ECO:0000256" key="7">
    <source>
        <dbReference type="ARBA" id="ARBA00022840"/>
    </source>
</evidence>
<dbReference type="InterPro" id="IPR036890">
    <property type="entry name" value="HATPase_C_sf"/>
</dbReference>
<evidence type="ECO:0000256" key="10">
    <source>
        <dbReference type="SAM" id="MobiDB-lite"/>
    </source>
</evidence>
<sequence length="460" mass="47958">MGPRRWLRAHQGTADAGLAAVVLAVILAGTVAGIQAYRLGVVDTALAALACGSLVLRRRAPWAVLGFTCLLSVVFIVLRPLDGRIPVVLAVALALCTVAARTDRHTTWLTGLLVCVGLTALAMSFGPGPWYGQSNFAVFAWTGMAAAAGDAARSRRAYVAAVEERALRAERSREEEAKRRVAEERMRIARELHDVVAHHIALVNVQAGVAAHVMDNRPDQAKQALAHVREASRSALHELRATVGLLRQSGEPEAPMEPAPGLAVLDQLLDGFLRAGLRVTVECVVEEGTEGTEGEEPADRAEDAGDRPTTPLPASVDLTAYRVIQESLTNVQKHAGPGAGAVVRIRREPRALEVVVDDDGAPGTAASLLPSPALPAPRRGSGDAVLPPGIPCPADPPDGTSGGHGLLGMHERASALGGMCRTGARPGGGFRVWVRLPLTAPPEPPPAAAPAQNPVSGGTG</sequence>
<keyword evidence="6 15" id="KW-0418">Kinase</keyword>
<dbReference type="AlphaFoldDB" id="A0A1I2EWR4"/>
<keyword evidence="11" id="KW-0812">Transmembrane</keyword>
<feature type="transmembrane region" description="Helical" evidence="11">
    <location>
        <begin position="12"/>
        <end position="31"/>
    </location>
</feature>
<dbReference type="CDD" id="cd16917">
    <property type="entry name" value="HATPase_UhpB-NarQ-NarX-like"/>
    <property type="match status" value="1"/>
</dbReference>
<evidence type="ECO:0000259" key="13">
    <source>
        <dbReference type="Pfam" id="PF07730"/>
    </source>
</evidence>
<keyword evidence="8" id="KW-0902">Two-component regulatory system</keyword>
<dbReference type="GO" id="GO:0046983">
    <property type="term" value="F:protein dimerization activity"/>
    <property type="evidence" value="ECO:0007669"/>
    <property type="project" value="InterPro"/>
</dbReference>
<name>A0A1I2EWR4_9ACTN</name>
<dbReference type="InterPro" id="IPR055558">
    <property type="entry name" value="DUF7134"/>
</dbReference>
<dbReference type="OrthoDB" id="227596at2"/>
<evidence type="ECO:0000256" key="11">
    <source>
        <dbReference type="SAM" id="Phobius"/>
    </source>
</evidence>
<dbReference type="Pfam" id="PF07730">
    <property type="entry name" value="HisKA_3"/>
    <property type="match status" value="1"/>
</dbReference>
<dbReference type="GO" id="GO:0016020">
    <property type="term" value="C:membrane"/>
    <property type="evidence" value="ECO:0007669"/>
    <property type="project" value="InterPro"/>
</dbReference>
<evidence type="ECO:0000256" key="8">
    <source>
        <dbReference type="ARBA" id="ARBA00023012"/>
    </source>
</evidence>
<keyword evidence="5" id="KW-0547">Nucleotide-binding</keyword>
<dbReference type="RefSeq" id="WP_093713719.1">
    <property type="nucleotide sequence ID" value="NZ_FONG01000007.1"/>
</dbReference>
<dbReference type="Pfam" id="PF02518">
    <property type="entry name" value="HATPase_c"/>
    <property type="match status" value="1"/>
</dbReference>
<dbReference type="GO" id="GO:0000155">
    <property type="term" value="F:phosphorelay sensor kinase activity"/>
    <property type="evidence" value="ECO:0007669"/>
    <property type="project" value="InterPro"/>
</dbReference>
<dbReference type="InterPro" id="IPR050482">
    <property type="entry name" value="Sensor_HK_TwoCompSys"/>
</dbReference>
<dbReference type="Proteomes" id="UP000199323">
    <property type="component" value="Unassembled WGS sequence"/>
</dbReference>
<evidence type="ECO:0000256" key="6">
    <source>
        <dbReference type="ARBA" id="ARBA00022777"/>
    </source>
</evidence>
<feature type="domain" description="Signal transduction histidine kinase subgroup 3 dimerisation and phosphoacceptor" evidence="13">
    <location>
        <begin position="184"/>
        <end position="249"/>
    </location>
</feature>
<keyword evidence="9" id="KW-0175">Coiled coil</keyword>
<dbReference type="PANTHER" id="PTHR24421">
    <property type="entry name" value="NITRATE/NITRITE SENSOR PROTEIN NARX-RELATED"/>
    <property type="match status" value="1"/>
</dbReference>
<dbReference type="Gene3D" id="1.20.5.1930">
    <property type="match status" value="1"/>
</dbReference>
<feature type="domain" description="Histidine kinase/HSP90-like ATPase" evidence="12">
    <location>
        <begin position="320"/>
        <end position="439"/>
    </location>
</feature>
<comment type="catalytic activity">
    <reaction evidence="1">
        <text>ATP + protein L-histidine = ADP + protein N-phospho-L-histidine.</text>
        <dbReference type="EC" id="2.7.13.3"/>
    </reaction>
</comment>
<keyword evidence="4" id="KW-0808">Transferase</keyword>
<feature type="compositionally biased region" description="Basic and acidic residues" evidence="10">
    <location>
        <begin position="297"/>
        <end position="306"/>
    </location>
</feature>
<feature type="transmembrane region" description="Helical" evidence="11">
    <location>
        <begin position="107"/>
        <end position="125"/>
    </location>
</feature>
<evidence type="ECO:0000313" key="16">
    <source>
        <dbReference type="Proteomes" id="UP000199323"/>
    </source>
</evidence>
<evidence type="ECO:0000256" key="5">
    <source>
        <dbReference type="ARBA" id="ARBA00022741"/>
    </source>
</evidence>
<protein>
    <recommendedName>
        <fullName evidence="2">histidine kinase</fullName>
        <ecNumber evidence="2">2.7.13.3</ecNumber>
    </recommendedName>
</protein>
<evidence type="ECO:0000256" key="2">
    <source>
        <dbReference type="ARBA" id="ARBA00012438"/>
    </source>
</evidence>
<dbReference type="EC" id="2.7.13.3" evidence="2"/>
<gene>
    <name evidence="15" type="ORF">SAMN05216251_10735</name>
</gene>
<dbReference type="SUPFAM" id="SSF55874">
    <property type="entry name" value="ATPase domain of HSP90 chaperone/DNA topoisomerase II/histidine kinase"/>
    <property type="match status" value="1"/>
</dbReference>
<feature type="transmembrane region" description="Helical" evidence="11">
    <location>
        <begin position="62"/>
        <end position="78"/>
    </location>
</feature>
<reference evidence="15 16" key="1">
    <citation type="submission" date="2016-10" db="EMBL/GenBank/DDBJ databases">
        <authorList>
            <person name="de Groot N.N."/>
        </authorList>
    </citation>
    <scope>NUCLEOTIDE SEQUENCE [LARGE SCALE GENOMIC DNA]</scope>
    <source>
        <strain evidence="15 16">CGMCC 4.3510</strain>
    </source>
</reference>
<evidence type="ECO:0000256" key="9">
    <source>
        <dbReference type="SAM" id="Coils"/>
    </source>
</evidence>
<feature type="domain" description="DUF7134" evidence="14">
    <location>
        <begin position="4"/>
        <end position="156"/>
    </location>
</feature>
<feature type="coiled-coil region" evidence="9">
    <location>
        <begin position="159"/>
        <end position="187"/>
    </location>
</feature>
<organism evidence="15 16">
    <name type="scientific">Actinacidiphila alni</name>
    <dbReference type="NCBI Taxonomy" id="380248"/>
    <lineage>
        <taxon>Bacteria</taxon>
        <taxon>Bacillati</taxon>
        <taxon>Actinomycetota</taxon>
        <taxon>Actinomycetes</taxon>
        <taxon>Kitasatosporales</taxon>
        <taxon>Streptomycetaceae</taxon>
        <taxon>Actinacidiphila</taxon>
    </lineage>
</organism>
<keyword evidence="16" id="KW-1185">Reference proteome</keyword>